<dbReference type="KEGG" id="cmos:111462557"/>
<protein>
    <submittedName>
        <fullName evidence="2">Uncharacterized protein LOC111462557</fullName>
    </submittedName>
</protein>
<proteinExistence type="predicted"/>
<keyword evidence="1" id="KW-1185">Reference proteome</keyword>
<gene>
    <name evidence="2" type="primary">LOC111462557</name>
</gene>
<dbReference type="Proteomes" id="UP000504609">
    <property type="component" value="Unplaced"/>
</dbReference>
<dbReference type="AlphaFoldDB" id="A0A6J1HFG4"/>
<dbReference type="PANTHER" id="PTHR47076:SF1">
    <property type="entry name" value="NHL DOMAIN PROTEIN"/>
    <property type="match status" value="1"/>
</dbReference>
<accession>A0A6J1HFG4</accession>
<dbReference type="PANTHER" id="PTHR47076">
    <property type="entry name" value="NHL DOMAIN PROTEIN"/>
    <property type="match status" value="1"/>
</dbReference>
<sequence>MSVPQSPDLSSDVNGFHTDDLLHEAAFASRGCCFWLPCLRSNPSKSWWERIRAADNDDEWWLRGWKRFRDWSEIVAGPKWKTFIRQFHKNRHRQSTYRYDPLSYALNFDEGPALDDPFSEDFMRRDFSMRFASIPASAKSSMDLGKDGPSFI</sequence>
<reference evidence="2" key="1">
    <citation type="submission" date="2025-08" db="UniProtKB">
        <authorList>
            <consortium name="RefSeq"/>
        </authorList>
    </citation>
    <scope>IDENTIFICATION</scope>
    <source>
        <tissue evidence="2">Young leaves</tissue>
    </source>
</reference>
<organism evidence="1 2">
    <name type="scientific">Cucurbita moschata</name>
    <name type="common">Winter crookneck squash</name>
    <name type="synonym">Cucurbita pepo var. moschata</name>
    <dbReference type="NCBI Taxonomy" id="3662"/>
    <lineage>
        <taxon>Eukaryota</taxon>
        <taxon>Viridiplantae</taxon>
        <taxon>Streptophyta</taxon>
        <taxon>Embryophyta</taxon>
        <taxon>Tracheophyta</taxon>
        <taxon>Spermatophyta</taxon>
        <taxon>Magnoliopsida</taxon>
        <taxon>eudicotyledons</taxon>
        <taxon>Gunneridae</taxon>
        <taxon>Pentapetalae</taxon>
        <taxon>rosids</taxon>
        <taxon>fabids</taxon>
        <taxon>Cucurbitales</taxon>
        <taxon>Cucurbitaceae</taxon>
        <taxon>Cucurbiteae</taxon>
        <taxon>Cucurbita</taxon>
    </lineage>
</organism>
<dbReference type="RefSeq" id="XP_022961939.1">
    <property type="nucleotide sequence ID" value="XM_023106171.1"/>
</dbReference>
<dbReference type="GeneID" id="111462557"/>
<name>A0A6J1HFG4_CUCMO</name>
<evidence type="ECO:0000313" key="2">
    <source>
        <dbReference type="RefSeq" id="XP_022961939.1"/>
    </source>
</evidence>
<evidence type="ECO:0000313" key="1">
    <source>
        <dbReference type="Proteomes" id="UP000504609"/>
    </source>
</evidence>